<proteinExistence type="inferred from homology"/>
<accession>A0AAX6E6U4</accession>
<dbReference type="GO" id="GO:0005730">
    <property type="term" value="C:nucleolus"/>
    <property type="evidence" value="ECO:0007669"/>
    <property type="project" value="UniProtKB-SubCell"/>
</dbReference>
<dbReference type="InterPro" id="IPR011082">
    <property type="entry name" value="Exosome-assoc_fac/DNA_repair"/>
</dbReference>
<dbReference type="GO" id="GO:0005737">
    <property type="term" value="C:cytoplasm"/>
    <property type="evidence" value="ECO:0007669"/>
    <property type="project" value="UniProtKB-SubCell"/>
</dbReference>
<keyword evidence="1" id="KW-0698">rRNA processing</keyword>
<gene>
    <name evidence="3" type="ORF">M6B38_205850</name>
</gene>
<evidence type="ECO:0000313" key="3">
    <source>
        <dbReference type="EMBL" id="KAJ6799724.1"/>
    </source>
</evidence>
<keyword evidence="1" id="KW-0963">Cytoplasm</keyword>
<dbReference type="PANTHER" id="PTHR15341">
    <property type="entry name" value="SUN-COR STEROID HORMONE RECEPTOR CO-REPRESSOR"/>
    <property type="match status" value="1"/>
</dbReference>
<comment type="caution">
    <text evidence="3">The sequence shown here is derived from an EMBL/GenBank/DDBJ whole genome shotgun (WGS) entry which is preliminary data.</text>
</comment>
<dbReference type="GO" id="GO:0000178">
    <property type="term" value="C:exosome (RNase complex)"/>
    <property type="evidence" value="ECO:0007669"/>
    <property type="project" value="TreeGrafter"/>
</dbReference>
<feature type="region of interest" description="Disordered" evidence="2">
    <location>
        <begin position="122"/>
        <end position="163"/>
    </location>
</feature>
<dbReference type="GO" id="GO:0000460">
    <property type="term" value="P:maturation of 5.8S rRNA"/>
    <property type="evidence" value="ECO:0007669"/>
    <property type="project" value="TreeGrafter"/>
</dbReference>
<keyword evidence="1" id="KW-0238">DNA-binding</keyword>
<dbReference type="Proteomes" id="UP001140949">
    <property type="component" value="Unassembled WGS sequence"/>
</dbReference>
<feature type="compositionally biased region" description="Basic and acidic residues" evidence="2">
    <location>
        <begin position="130"/>
        <end position="147"/>
    </location>
</feature>
<feature type="compositionally biased region" description="Acidic residues" evidence="2">
    <location>
        <begin position="193"/>
        <end position="203"/>
    </location>
</feature>
<evidence type="ECO:0000256" key="1">
    <source>
        <dbReference type="RuleBase" id="RU368003"/>
    </source>
</evidence>
<dbReference type="PANTHER" id="PTHR15341:SF3">
    <property type="entry name" value="NUCLEAR NUCLEIC ACID-BINDING PROTEIN C1D"/>
    <property type="match status" value="1"/>
</dbReference>
<evidence type="ECO:0000313" key="4">
    <source>
        <dbReference type="Proteomes" id="UP001140949"/>
    </source>
</evidence>
<feature type="region of interest" description="Disordered" evidence="2">
    <location>
        <begin position="180"/>
        <end position="203"/>
    </location>
</feature>
<keyword evidence="1" id="KW-0539">Nucleus</keyword>
<sequence>MDVVPESVTDTLKETLNSVEDLSAELSNFLSAAEPGVLACLPPLQRARAFLVLAKASCSLLSTRLRCNGIRPEDHAIRTEFERLSLYEDKLERFNDWNKAPLRPSTTINRQAATRFIGHSLPDLTPEQRQSMREIEGTRGRLSEHRSDPKKRKHWSSEKQSARVAAQEFLEKAARELLGSKNCGMKGPLQNDLSDEEDYDPVC</sequence>
<dbReference type="EMBL" id="JANAVB010039316">
    <property type="protein sequence ID" value="KAJ6799724.1"/>
    <property type="molecule type" value="Genomic_DNA"/>
</dbReference>
<name>A0AAX6E6U4_IRIPA</name>
<dbReference type="GO" id="GO:0010468">
    <property type="term" value="P:regulation of gene expression"/>
    <property type="evidence" value="ECO:0007669"/>
    <property type="project" value="TreeGrafter"/>
</dbReference>
<comment type="subunit">
    <text evidence="1">Monomer and homodimer.</text>
</comment>
<dbReference type="GO" id="GO:0003677">
    <property type="term" value="F:DNA binding"/>
    <property type="evidence" value="ECO:0007669"/>
    <property type="project" value="UniProtKB-KW"/>
</dbReference>
<keyword evidence="4" id="KW-1185">Reference proteome</keyword>
<protein>
    <recommendedName>
        <fullName evidence="1">Nuclear nucleic acid-binding protein C1D</fullName>
    </recommendedName>
</protein>
<comment type="function">
    <text evidence="1">Plays a role in the recruitment of the exosome to pre-rRNA to mediate the 3'-5' end processing of the 5.8S rRNA.</text>
</comment>
<keyword evidence="1" id="KW-0694">RNA-binding</keyword>
<comment type="subcellular location">
    <subcellularLocation>
        <location evidence="1">Cytoplasm</location>
    </subcellularLocation>
    <subcellularLocation>
        <location evidence="1">Nucleus</location>
        <location evidence="1">Nucleolus</location>
    </subcellularLocation>
    <subcellularLocation>
        <location evidence="1">Nucleus</location>
    </subcellularLocation>
</comment>
<reference evidence="3" key="1">
    <citation type="journal article" date="2023" name="GigaByte">
        <title>Genome assembly of the bearded iris, Iris pallida Lam.</title>
        <authorList>
            <person name="Bruccoleri R.E."/>
            <person name="Oakeley E.J."/>
            <person name="Faust A.M.E."/>
            <person name="Altorfer M."/>
            <person name="Dessus-Babus S."/>
            <person name="Burckhardt D."/>
            <person name="Oertli M."/>
            <person name="Naumann U."/>
            <person name="Petersen F."/>
            <person name="Wong J."/>
        </authorList>
    </citation>
    <scope>NUCLEOTIDE SEQUENCE</scope>
    <source>
        <strain evidence="3">GSM-AAB239-AS_SAM_17_03QT</strain>
    </source>
</reference>
<dbReference type="GO" id="GO:0003723">
    <property type="term" value="F:RNA binding"/>
    <property type="evidence" value="ECO:0007669"/>
    <property type="project" value="UniProtKB-UniRule"/>
</dbReference>
<dbReference type="AlphaFoldDB" id="A0AAX6E6U4"/>
<reference evidence="3" key="2">
    <citation type="submission" date="2023-04" db="EMBL/GenBank/DDBJ databases">
        <authorList>
            <person name="Bruccoleri R.E."/>
            <person name="Oakeley E.J."/>
            <person name="Faust A.-M."/>
            <person name="Dessus-Babus S."/>
            <person name="Altorfer M."/>
            <person name="Burckhardt D."/>
            <person name="Oertli M."/>
            <person name="Naumann U."/>
            <person name="Petersen F."/>
            <person name="Wong J."/>
        </authorList>
    </citation>
    <scope>NUCLEOTIDE SEQUENCE</scope>
    <source>
        <strain evidence="3">GSM-AAB239-AS_SAM_17_03QT</strain>
        <tissue evidence="3">Leaf</tissue>
    </source>
</reference>
<organism evidence="3 4">
    <name type="scientific">Iris pallida</name>
    <name type="common">Sweet iris</name>
    <dbReference type="NCBI Taxonomy" id="29817"/>
    <lineage>
        <taxon>Eukaryota</taxon>
        <taxon>Viridiplantae</taxon>
        <taxon>Streptophyta</taxon>
        <taxon>Embryophyta</taxon>
        <taxon>Tracheophyta</taxon>
        <taxon>Spermatophyta</taxon>
        <taxon>Magnoliopsida</taxon>
        <taxon>Liliopsida</taxon>
        <taxon>Asparagales</taxon>
        <taxon>Iridaceae</taxon>
        <taxon>Iridoideae</taxon>
        <taxon>Irideae</taxon>
        <taxon>Iris</taxon>
    </lineage>
</organism>
<evidence type="ECO:0000256" key="2">
    <source>
        <dbReference type="SAM" id="MobiDB-lite"/>
    </source>
</evidence>
<comment type="similarity">
    <text evidence="1">Belongs to the C1D family.</text>
</comment>